<keyword evidence="15" id="KW-0511">Multifunctional enzyme</keyword>
<evidence type="ECO:0000313" key="23">
    <source>
        <dbReference type="EMBL" id="BDU73256.1"/>
    </source>
</evidence>
<evidence type="ECO:0000256" key="1">
    <source>
        <dbReference type="ARBA" id="ARBA00004370"/>
    </source>
</evidence>
<keyword evidence="24" id="KW-1185">Reference proteome</keyword>
<dbReference type="GO" id="GO:0071555">
    <property type="term" value="P:cell wall organization"/>
    <property type="evidence" value="ECO:0007669"/>
    <property type="project" value="UniProtKB-KW"/>
</dbReference>
<evidence type="ECO:0000256" key="6">
    <source>
        <dbReference type="ARBA" id="ARBA00022670"/>
    </source>
</evidence>
<comment type="pathway">
    <text evidence="2">Cell wall biogenesis; peptidoglycan biosynthesis.</text>
</comment>
<evidence type="ECO:0000259" key="21">
    <source>
        <dbReference type="Pfam" id="PF00905"/>
    </source>
</evidence>
<evidence type="ECO:0000256" key="13">
    <source>
        <dbReference type="ARBA" id="ARBA00022989"/>
    </source>
</evidence>
<feature type="domain" description="Glycosyl transferase family 51" evidence="22">
    <location>
        <begin position="46"/>
        <end position="219"/>
    </location>
</feature>
<evidence type="ECO:0000256" key="20">
    <source>
        <dbReference type="SAM" id="SignalP"/>
    </source>
</evidence>
<keyword evidence="10" id="KW-0378">Hydrolase</keyword>
<keyword evidence="16" id="KW-0961">Cell wall biogenesis/degradation</keyword>
<evidence type="ECO:0000256" key="12">
    <source>
        <dbReference type="ARBA" id="ARBA00022984"/>
    </source>
</evidence>
<dbReference type="GO" id="GO:0016020">
    <property type="term" value="C:membrane"/>
    <property type="evidence" value="ECO:0007669"/>
    <property type="project" value="UniProtKB-SubCell"/>
</dbReference>
<dbReference type="EMBL" id="AP027080">
    <property type="protein sequence ID" value="BDU73256.1"/>
    <property type="molecule type" value="Genomic_DNA"/>
</dbReference>
<evidence type="ECO:0000256" key="4">
    <source>
        <dbReference type="ARBA" id="ARBA00007739"/>
    </source>
</evidence>
<sequence length="641" mass="69580">MPALHFRLSAILVAAGLAAAAQEPFATCPQLPRGVGPITVVDSQGRYVGRILPQKRYWVTLDRIPVFLQRALLAVEDARFYEHGGIDVRSIARAFVKDVAKGRAAEGGSTITQQLIKNKFLSAEPTLDRKVKEARMAMDFETKYTKNQILEMYFNEIYYGNGAQGLAQAARLYFGKSPEELTEGECVTLAGIPKNPGKYNPLGKVQDIALRREVVLKRLEDLHQITPQQKAALRSQWGAVQGPGRAPHYLAQIRATLVKLYGQDALEMGGLDITAPLDLDLQKAAEEALRAGVRRVSPDLQGALVCLDPATGDVLAAVGGLDGNQNSLNRAFASQRQPGSAIKPLIYADALEKGLTASSIWSDEPVAYDRGGGATWKPLNYGRERLGDITMREALAHSSNVVTVKILDQIGVPDFVDFAGRMGLALRAQNGLSLALGTDEVTLKDLVQAYTPLAAAGVRAEARTITRIHDRRRDVWTEFPPALAPVLSPEAAYVTTNMLGDVLTYGTAKSLQPFSREHPCAGKTGTTDNYQDAWFVGYTPNLITGVWVGYDRPRSLGRGFTGGAVAAPIWARFMEKALEPRPVLDFPRPEDIVTATIDPATGLLATPACPRKAEELYLPGTEPDQPCPLHPPQEAPQPPVP</sequence>
<keyword evidence="6" id="KW-0645">Protease</keyword>
<name>A0AA48GHZ7_9BACT</name>
<gene>
    <name evidence="23" type="ORF">METEAL_24300</name>
</gene>
<evidence type="ECO:0000256" key="2">
    <source>
        <dbReference type="ARBA" id="ARBA00004752"/>
    </source>
</evidence>
<organism evidence="23 24">
    <name type="scientific">Mesoterricola silvestris</name>
    <dbReference type="NCBI Taxonomy" id="2927979"/>
    <lineage>
        <taxon>Bacteria</taxon>
        <taxon>Pseudomonadati</taxon>
        <taxon>Acidobacteriota</taxon>
        <taxon>Holophagae</taxon>
        <taxon>Holophagales</taxon>
        <taxon>Holophagaceae</taxon>
        <taxon>Mesoterricola</taxon>
    </lineage>
</organism>
<dbReference type="GO" id="GO:0008360">
    <property type="term" value="P:regulation of cell shape"/>
    <property type="evidence" value="ECO:0007669"/>
    <property type="project" value="UniProtKB-KW"/>
</dbReference>
<evidence type="ECO:0000256" key="5">
    <source>
        <dbReference type="ARBA" id="ARBA00022645"/>
    </source>
</evidence>
<comment type="catalytic activity">
    <reaction evidence="18">
        <text>[GlcNAc-(1-&gt;4)-Mur2Ac(oyl-L-Ala-gamma-D-Glu-L-Lys-D-Ala-D-Ala)](n)-di-trans,octa-cis-undecaprenyl diphosphate + beta-D-GlcNAc-(1-&gt;4)-Mur2Ac(oyl-L-Ala-gamma-D-Glu-L-Lys-D-Ala-D-Ala)-di-trans,octa-cis-undecaprenyl diphosphate = [GlcNAc-(1-&gt;4)-Mur2Ac(oyl-L-Ala-gamma-D-Glu-L-Lys-D-Ala-D-Ala)](n+1)-di-trans,octa-cis-undecaprenyl diphosphate + di-trans,octa-cis-undecaprenyl diphosphate + H(+)</text>
        <dbReference type="Rhea" id="RHEA:23708"/>
        <dbReference type="Rhea" id="RHEA-COMP:9602"/>
        <dbReference type="Rhea" id="RHEA-COMP:9603"/>
        <dbReference type="ChEBI" id="CHEBI:15378"/>
        <dbReference type="ChEBI" id="CHEBI:58405"/>
        <dbReference type="ChEBI" id="CHEBI:60033"/>
        <dbReference type="ChEBI" id="CHEBI:78435"/>
        <dbReference type="EC" id="2.4.99.28"/>
    </reaction>
</comment>
<dbReference type="Gene3D" id="3.40.710.10">
    <property type="entry name" value="DD-peptidase/beta-lactamase superfamily"/>
    <property type="match status" value="1"/>
</dbReference>
<evidence type="ECO:0000256" key="14">
    <source>
        <dbReference type="ARBA" id="ARBA00023136"/>
    </source>
</evidence>
<dbReference type="InterPro" id="IPR001460">
    <property type="entry name" value="PCN-bd_Tpept"/>
</dbReference>
<evidence type="ECO:0000256" key="10">
    <source>
        <dbReference type="ARBA" id="ARBA00022801"/>
    </source>
</evidence>
<keyword evidence="13" id="KW-1133">Transmembrane helix</keyword>
<feature type="signal peptide" evidence="20">
    <location>
        <begin position="1"/>
        <end position="20"/>
    </location>
</feature>
<dbReference type="Pfam" id="PF00912">
    <property type="entry name" value="Transgly"/>
    <property type="match status" value="1"/>
</dbReference>
<keyword evidence="11" id="KW-0133">Cell shape</keyword>
<accession>A0AA48GHZ7</accession>
<evidence type="ECO:0000256" key="17">
    <source>
        <dbReference type="ARBA" id="ARBA00034000"/>
    </source>
</evidence>
<evidence type="ECO:0000256" key="16">
    <source>
        <dbReference type="ARBA" id="ARBA00023316"/>
    </source>
</evidence>
<dbReference type="SUPFAM" id="SSF53955">
    <property type="entry name" value="Lysozyme-like"/>
    <property type="match status" value="1"/>
</dbReference>
<evidence type="ECO:0000256" key="8">
    <source>
        <dbReference type="ARBA" id="ARBA00022679"/>
    </source>
</evidence>
<dbReference type="PANTHER" id="PTHR32282:SF27">
    <property type="entry name" value="PENICILLIN-BINDING PROTEIN 1A"/>
    <property type="match status" value="1"/>
</dbReference>
<dbReference type="InterPro" id="IPR023346">
    <property type="entry name" value="Lysozyme-like_dom_sf"/>
</dbReference>
<dbReference type="Proteomes" id="UP001238179">
    <property type="component" value="Chromosome"/>
</dbReference>
<dbReference type="InterPro" id="IPR050396">
    <property type="entry name" value="Glycosyltr_51/Transpeptidase"/>
</dbReference>
<dbReference type="GO" id="GO:0006508">
    <property type="term" value="P:proteolysis"/>
    <property type="evidence" value="ECO:0007669"/>
    <property type="project" value="UniProtKB-KW"/>
</dbReference>
<evidence type="ECO:0000256" key="18">
    <source>
        <dbReference type="ARBA" id="ARBA00049902"/>
    </source>
</evidence>
<keyword evidence="7" id="KW-0328">Glycosyltransferase</keyword>
<comment type="catalytic activity">
    <reaction evidence="17">
        <text>Preferential cleavage: (Ac)2-L-Lys-D-Ala-|-D-Ala. Also transpeptidation of peptidyl-alanyl moieties that are N-acyl substituents of D-alanine.</text>
        <dbReference type="EC" id="3.4.16.4"/>
    </reaction>
</comment>
<keyword evidence="9" id="KW-0812">Transmembrane</keyword>
<comment type="similarity">
    <text evidence="3">In the C-terminal section; belongs to the transpeptidase family.</text>
</comment>
<dbReference type="SUPFAM" id="SSF56601">
    <property type="entry name" value="beta-lactamase/transpeptidase-like"/>
    <property type="match status" value="1"/>
</dbReference>
<keyword evidence="20" id="KW-0732">Signal</keyword>
<keyword evidence="8" id="KW-0808">Transferase</keyword>
<dbReference type="RefSeq" id="WP_316411904.1">
    <property type="nucleotide sequence ID" value="NZ_AP027080.1"/>
</dbReference>
<protein>
    <submittedName>
        <fullName evidence="23">Penicillin-binding protein 1A</fullName>
    </submittedName>
</protein>
<feature type="compositionally biased region" description="Pro residues" evidence="19">
    <location>
        <begin position="625"/>
        <end position="641"/>
    </location>
</feature>
<dbReference type="PANTHER" id="PTHR32282">
    <property type="entry name" value="BINDING PROTEIN TRANSPEPTIDASE, PUTATIVE-RELATED"/>
    <property type="match status" value="1"/>
</dbReference>
<dbReference type="GO" id="GO:0030288">
    <property type="term" value="C:outer membrane-bounded periplasmic space"/>
    <property type="evidence" value="ECO:0007669"/>
    <property type="project" value="TreeGrafter"/>
</dbReference>
<evidence type="ECO:0000313" key="24">
    <source>
        <dbReference type="Proteomes" id="UP001238179"/>
    </source>
</evidence>
<feature type="chain" id="PRO_5041208802" evidence="20">
    <location>
        <begin position="21"/>
        <end position="641"/>
    </location>
</feature>
<evidence type="ECO:0000256" key="9">
    <source>
        <dbReference type="ARBA" id="ARBA00022692"/>
    </source>
</evidence>
<keyword evidence="14" id="KW-0472">Membrane</keyword>
<dbReference type="GO" id="GO:0008955">
    <property type="term" value="F:peptidoglycan glycosyltransferase activity"/>
    <property type="evidence" value="ECO:0007669"/>
    <property type="project" value="UniProtKB-EC"/>
</dbReference>
<dbReference type="GO" id="GO:0009002">
    <property type="term" value="F:serine-type D-Ala-D-Ala carboxypeptidase activity"/>
    <property type="evidence" value="ECO:0007669"/>
    <property type="project" value="UniProtKB-EC"/>
</dbReference>
<comment type="subcellular location">
    <subcellularLocation>
        <location evidence="1">Membrane</location>
    </subcellularLocation>
</comment>
<dbReference type="GO" id="GO:0009252">
    <property type="term" value="P:peptidoglycan biosynthetic process"/>
    <property type="evidence" value="ECO:0007669"/>
    <property type="project" value="UniProtKB-KW"/>
</dbReference>
<reference evidence="24" key="1">
    <citation type="journal article" date="2023" name="Int. J. Syst. Evol. Microbiol.">
        <title>Mesoterricola silvestris gen. nov., sp. nov., Mesoterricola sediminis sp. nov., Geothrix oryzae sp. nov., Geothrix edaphica sp. nov., Geothrix rubra sp. nov., and Geothrix limicola sp. nov., six novel members of Acidobacteriota isolated from soils.</title>
        <authorList>
            <person name="Itoh H."/>
            <person name="Sugisawa Y."/>
            <person name="Mise K."/>
            <person name="Xu Z."/>
            <person name="Kuniyasu M."/>
            <person name="Ushijima N."/>
            <person name="Kawano K."/>
            <person name="Kobayashi E."/>
            <person name="Shiratori Y."/>
            <person name="Masuda Y."/>
            <person name="Senoo K."/>
        </authorList>
    </citation>
    <scope>NUCLEOTIDE SEQUENCE [LARGE SCALE GENOMIC DNA]</scope>
    <source>
        <strain evidence="24">W79</strain>
    </source>
</reference>
<dbReference type="Gene3D" id="1.10.3810.10">
    <property type="entry name" value="Biosynthetic peptidoglycan transglycosylase-like"/>
    <property type="match status" value="1"/>
</dbReference>
<feature type="region of interest" description="Disordered" evidence="19">
    <location>
        <begin position="614"/>
        <end position="641"/>
    </location>
</feature>
<evidence type="ECO:0000256" key="19">
    <source>
        <dbReference type="SAM" id="MobiDB-lite"/>
    </source>
</evidence>
<dbReference type="AlphaFoldDB" id="A0AA48GHZ7"/>
<evidence type="ECO:0000256" key="11">
    <source>
        <dbReference type="ARBA" id="ARBA00022960"/>
    </source>
</evidence>
<dbReference type="NCBIfam" id="TIGR02074">
    <property type="entry name" value="PBP_1a_fam"/>
    <property type="match status" value="1"/>
</dbReference>
<dbReference type="InterPro" id="IPR012338">
    <property type="entry name" value="Beta-lactam/transpept-like"/>
</dbReference>
<evidence type="ECO:0000256" key="7">
    <source>
        <dbReference type="ARBA" id="ARBA00022676"/>
    </source>
</evidence>
<dbReference type="Pfam" id="PF00905">
    <property type="entry name" value="Transpeptidase"/>
    <property type="match status" value="1"/>
</dbReference>
<evidence type="ECO:0000256" key="15">
    <source>
        <dbReference type="ARBA" id="ARBA00023268"/>
    </source>
</evidence>
<dbReference type="KEGG" id="msil:METEAL_24300"/>
<keyword evidence="12" id="KW-0573">Peptidoglycan synthesis</keyword>
<evidence type="ECO:0000256" key="3">
    <source>
        <dbReference type="ARBA" id="ARBA00007090"/>
    </source>
</evidence>
<proteinExistence type="inferred from homology"/>
<comment type="similarity">
    <text evidence="4">In the N-terminal section; belongs to the glycosyltransferase 51 family.</text>
</comment>
<dbReference type="InterPro" id="IPR001264">
    <property type="entry name" value="Glyco_trans_51"/>
</dbReference>
<dbReference type="GO" id="GO:0008658">
    <property type="term" value="F:penicillin binding"/>
    <property type="evidence" value="ECO:0007669"/>
    <property type="project" value="InterPro"/>
</dbReference>
<evidence type="ECO:0000259" key="22">
    <source>
        <dbReference type="Pfam" id="PF00912"/>
    </source>
</evidence>
<dbReference type="FunFam" id="1.10.3810.10:FF:000001">
    <property type="entry name" value="Penicillin-binding protein 1A"/>
    <property type="match status" value="1"/>
</dbReference>
<feature type="domain" description="Penicillin-binding protein transpeptidase" evidence="21">
    <location>
        <begin position="302"/>
        <end position="575"/>
    </location>
</feature>
<dbReference type="InterPro" id="IPR036950">
    <property type="entry name" value="PBP_transglycosylase"/>
</dbReference>
<keyword evidence="5" id="KW-0121">Carboxypeptidase</keyword>